<dbReference type="InterPro" id="IPR003018">
    <property type="entry name" value="GAF"/>
</dbReference>
<dbReference type="FunFam" id="3.30.70.270:FF:000001">
    <property type="entry name" value="Diguanylate cyclase domain protein"/>
    <property type="match status" value="1"/>
</dbReference>
<dbReference type="PROSITE" id="PS50883">
    <property type="entry name" value="EAL"/>
    <property type="match status" value="1"/>
</dbReference>
<dbReference type="Pfam" id="PF00672">
    <property type="entry name" value="HAMP"/>
    <property type="match status" value="1"/>
</dbReference>
<evidence type="ECO:0000259" key="2">
    <source>
        <dbReference type="PROSITE" id="PS50113"/>
    </source>
</evidence>
<dbReference type="PROSITE" id="PS50113">
    <property type="entry name" value="PAC"/>
    <property type="match status" value="1"/>
</dbReference>
<dbReference type="SUPFAM" id="SSF55785">
    <property type="entry name" value="PYP-like sensor domain (PAS domain)"/>
    <property type="match status" value="1"/>
</dbReference>
<name>A0A9X1DFG5_9SPHN</name>
<evidence type="ECO:0000259" key="5">
    <source>
        <dbReference type="PROSITE" id="PS50887"/>
    </source>
</evidence>
<dbReference type="RefSeq" id="WP_214625324.1">
    <property type="nucleotide sequence ID" value="NZ_JAHGAW010000014.1"/>
</dbReference>
<dbReference type="NCBIfam" id="TIGR00229">
    <property type="entry name" value="sensory_box"/>
    <property type="match status" value="1"/>
</dbReference>
<feature type="domain" description="GGDEF" evidence="5">
    <location>
        <begin position="621"/>
        <end position="754"/>
    </location>
</feature>
<dbReference type="GO" id="GO:0007165">
    <property type="term" value="P:signal transduction"/>
    <property type="evidence" value="ECO:0007669"/>
    <property type="project" value="InterPro"/>
</dbReference>
<dbReference type="InterPro" id="IPR029787">
    <property type="entry name" value="Nucleotide_cyclase"/>
</dbReference>
<dbReference type="InterPro" id="IPR029016">
    <property type="entry name" value="GAF-like_dom_sf"/>
</dbReference>
<dbReference type="Pfam" id="PF08447">
    <property type="entry name" value="PAS_3"/>
    <property type="match status" value="1"/>
</dbReference>
<dbReference type="CDD" id="cd01948">
    <property type="entry name" value="EAL"/>
    <property type="match status" value="1"/>
</dbReference>
<accession>A0A9X1DFG5</accession>
<evidence type="ECO:0000313" key="6">
    <source>
        <dbReference type="EMBL" id="MBT2189071.1"/>
    </source>
</evidence>
<dbReference type="SMART" id="SM00267">
    <property type="entry name" value="GGDEF"/>
    <property type="match status" value="1"/>
</dbReference>
<dbReference type="Gene3D" id="3.30.450.40">
    <property type="match status" value="1"/>
</dbReference>
<dbReference type="InterPro" id="IPR035919">
    <property type="entry name" value="EAL_sf"/>
</dbReference>
<feature type="transmembrane region" description="Helical" evidence="1">
    <location>
        <begin position="158"/>
        <end position="181"/>
    </location>
</feature>
<comment type="caution">
    <text evidence="6">The sequence shown here is derived from an EMBL/GenBank/DDBJ whole genome shotgun (WGS) entry which is preliminary data.</text>
</comment>
<dbReference type="InterPro" id="IPR013655">
    <property type="entry name" value="PAS_fold_3"/>
</dbReference>
<dbReference type="SUPFAM" id="SSF158472">
    <property type="entry name" value="HAMP domain-like"/>
    <property type="match status" value="1"/>
</dbReference>
<sequence>MAKKFSFADQPIGRKLLLVCLLVTGVMLFALSGLAITREVTDWRRQTLSELKSSAGIIAANTAPALLFDDRKAAADTLAALSEVPNVMFAAVYDKEGNMFATYGAKTGGPGRLASSPQETDYQFSGNSLVLSQPIRFKGERLGTIYLKSDLRRLISSLLLAGGLTLGIAVLAFGLATWLFLRLQRGILKPIIDLSEAMISVTRDGNYAIRAQPGNQDEVGALALSFNDMLEVIQDRDKRLANQQTILEETVRERTAELNQSNQRLGEELAQRKEAQEALVAHDAMLKAVTHGAAELLGSINLDEAIAAVLELIGQTLAVSRVQLGPITSDRNGHLRSTIRHEWCAPGLRAMIDDAMFQALDLNIALPATRAASLIGERSTVTLDNVAGPAREAFEQAEMRSMLIVPVMIDGKLWEALWFIDSSATARAWSWAETDTLSTLAGLIGISTMRARYLAELADANTIVQNSPTVLYRLKGEPALPLTYISSNVSKFGYSAKTLLSGDTSFLHLLDKLIHPDDRSRWVEAMGNVMDKKGGAASIEVRMMLPTGSFRWLENRYSPVRDEVGRLVEIEGIFTDITERKAAEEKITLLARTDSLTGLANRATFVERMHQAFIAAGRGGMPFAVLYLDLDHFKDINDTRGHPVGDLLLREAADRLKNRVRDTDLVARLGGDEFAILQADISEPSAAGSLATEIIGVLSAPYDIGGAALRVTASVGISIYTTKSIGPDELLAEADLALYRAKEEGRNQYRFHSVELDQEVNERVTIAADLRLALTRDELFLHYQPQIELANGRIIGMEALVRWRHPTRGILVPAQFIPVAEGVGVIQDLGRWVLDKALTQMKLWQDEGVAPPVIAVNVSLLQLKNGTEFIKDVTALLAKTGVNANQLELDVTESMLAQMTLARNPILDRLTELGVKIALDDFGGEYSSFEYLRAYRVSHLKVARDFIERAGQDDEKAKTVRAIIGAARELDIKVIAEGVETSEQREMLLALSPKTRGQGFYFSEAVAVDRATELLKAGSIIDRSGVTT</sequence>
<dbReference type="InterPro" id="IPR000014">
    <property type="entry name" value="PAS"/>
</dbReference>
<evidence type="ECO:0000259" key="3">
    <source>
        <dbReference type="PROSITE" id="PS50883"/>
    </source>
</evidence>
<dbReference type="Proteomes" id="UP001138757">
    <property type="component" value="Unassembled WGS sequence"/>
</dbReference>
<dbReference type="EMBL" id="JAHGAW010000014">
    <property type="protein sequence ID" value="MBT2189071.1"/>
    <property type="molecule type" value="Genomic_DNA"/>
</dbReference>
<evidence type="ECO:0000256" key="1">
    <source>
        <dbReference type="SAM" id="Phobius"/>
    </source>
</evidence>
<dbReference type="Pfam" id="PF17152">
    <property type="entry name" value="CHASE8"/>
    <property type="match status" value="1"/>
</dbReference>
<dbReference type="SMART" id="SM00065">
    <property type="entry name" value="GAF"/>
    <property type="match status" value="1"/>
</dbReference>
<feature type="domain" description="PAC" evidence="2">
    <location>
        <begin position="537"/>
        <end position="589"/>
    </location>
</feature>
<dbReference type="SUPFAM" id="SSF55073">
    <property type="entry name" value="Nucleotide cyclase"/>
    <property type="match status" value="1"/>
</dbReference>
<dbReference type="InterPro" id="IPR033417">
    <property type="entry name" value="CHASE8"/>
</dbReference>
<dbReference type="InterPro" id="IPR052155">
    <property type="entry name" value="Biofilm_reg_signaling"/>
</dbReference>
<gene>
    <name evidence="6" type="ORF">KK488_19155</name>
</gene>
<dbReference type="InterPro" id="IPR035965">
    <property type="entry name" value="PAS-like_dom_sf"/>
</dbReference>
<dbReference type="InterPro" id="IPR003660">
    <property type="entry name" value="HAMP_dom"/>
</dbReference>
<dbReference type="PROSITE" id="PS50885">
    <property type="entry name" value="HAMP"/>
    <property type="match status" value="1"/>
</dbReference>
<dbReference type="CDD" id="cd00130">
    <property type="entry name" value="PAS"/>
    <property type="match status" value="1"/>
</dbReference>
<dbReference type="Gene3D" id="3.20.20.450">
    <property type="entry name" value="EAL domain"/>
    <property type="match status" value="1"/>
</dbReference>
<dbReference type="InterPro" id="IPR001610">
    <property type="entry name" value="PAC"/>
</dbReference>
<dbReference type="SMART" id="SM00052">
    <property type="entry name" value="EAL"/>
    <property type="match status" value="1"/>
</dbReference>
<evidence type="ECO:0000313" key="7">
    <source>
        <dbReference type="Proteomes" id="UP001138757"/>
    </source>
</evidence>
<dbReference type="Pfam" id="PF00990">
    <property type="entry name" value="GGDEF"/>
    <property type="match status" value="1"/>
</dbReference>
<dbReference type="SMART" id="SM00304">
    <property type="entry name" value="HAMP"/>
    <property type="match status" value="1"/>
</dbReference>
<dbReference type="Gene3D" id="3.30.70.270">
    <property type="match status" value="1"/>
</dbReference>
<dbReference type="GO" id="GO:0016020">
    <property type="term" value="C:membrane"/>
    <property type="evidence" value="ECO:0007669"/>
    <property type="project" value="InterPro"/>
</dbReference>
<dbReference type="NCBIfam" id="TIGR00254">
    <property type="entry name" value="GGDEF"/>
    <property type="match status" value="1"/>
</dbReference>
<reference evidence="6" key="1">
    <citation type="submission" date="2021-05" db="EMBL/GenBank/DDBJ databases">
        <title>Genome of Sphingobium sp. strain.</title>
        <authorList>
            <person name="Fan R."/>
        </authorList>
    </citation>
    <scope>NUCLEOTIDE SEQUENCE</scope>
    <source>
        <strain evidence="6">H33</strain>
    </source>
</reference>
<evidence type="ECO:0000259" key="4">
    <source>
        <dbReference type="PROSITE" id="PS50885"/>
    </source>
</evidence>
<dbReference type="PANTHER" id="PTHR44757:SF2">
    <property type="entry name" value="BIOFILM ARCHITECTURE MAINTENANCE PROTEIN MBAA"/>
    <property type="match status" value="1"/>
</dbReference>
<dbReference type="Gene3D" id="3.30.450.20">
    <property type="entry name" value="PAS domain"/>
    <property type="match status" value="1"/>
</dbReference>
<keyword evidence="1" id="KW-1133">Transmembrane helix</keyword>
<dbReference type="Gene3D" id="6.10.340.10">
    <property type="match status" value="1"/>
</dbReference>
<dbReference type="PROSITE" id="PS50887">
    <property type="entry name" value="GGDEF"/>
    <property type="match status" value="1"/>
</dbReference>
<dbReference type="InterPro" id="IPR001633">
    <property type="entry name" value="EAL_dom"/>
</dbReference>
<dbReference type="SMART" id="SM00086">
    <property type="entry name" value="PAC"/>
    <property type="match status" value="1"/>
</dbReference>
<dbReference type="Pfam" id="PF01590">
    <property type="entry name" value="GAF"/>
    <property type="match status" value="1"/>
</dbReference>
<proteinExistence type="predicted"/>
<dbReference type="GO" id="GO:0003824">
    <property type="term" value="F:catalytic activity"/>
    <property type="evidence" value="ECO:0007669"/>
    <property type="project" value="UniProtKB-ARBA"/>
</dbReference>
<dbReference type="AlphaFoldDB" id="A0A9X1DFG5"/>
<dbReference type="PANTHER" id="PTHR44757">
    <property type="entry name" value="DIGUANYLATE CYCLASE DGCP"/>
    <property type="match status" value="1"/>
</dbReference>
<dbReference type="CDD" id="cd06225">
    <property type="entry name" value="HAMP"/>
    <property type="match status" value="1"/>
</dbReference>
<keyword evidence="1" id="KW-0812">Transmembrane</keyword>
<dbReference type="SUPFAM" id="SSF141868">
    <property type="entry name" value="EAL domain-like"/>
    <property type="match status" value="1"/>
</dbReference>
<dbReference type="SUPFAM" id="SSF55781">
    <property type="entry name" value="GAF domain-like"/>
    <property type="match status" value="1"/>
</dbReference>
<dbReference type="InterPro" id="IPR000700">
    <property type="entry name" value="PAS-assoc_C"/>
</dbReference>
<dbReference type="InterPro" id="IPR000160">
    <property type="entry name" value="GGDEF_dom"/>
</dbReference>
<keyword evidence="1" id="KW-0472">Membrane</keyword>
<keyword evidence="7" id="KW-1185">Reference proteome</keyword>
<feature type="domain" description="HAMP" evidence="4">
    <location>
        <begin position="185"/>
        <end position="238"/>
    </location>
</feature>
<dbReference type="Pfam" id="PF00563">
    <property type="entry name" value="EAL"/>
    <property type="match status" value="1"/>
</dbReference>
<protein>
    <submittedName>
        <fullName evidence="6">EAL domain-containing protein</fullName>
    </submittedName>
</protein>
<dbReference type="InterPro" id="IPR043128">
    <property type="entry name" value="Rev_trsase/Diguanyl_cyclase"/>
</dbReference>
<dbReference type="CDD" id="cd01949">
    <property type="entry name" value="GGDEF"/>
    <property type="match status" value="1"/>
</dbReference>
<organism evidence="6 7">
    <name type="scientific">Sphingobium nicotianae</name>
    <dbReference type="NCBI Taxonomy" id="2782607"/>
    <lineage>
        <taxon>Bacteria</taxon>
        <taxon>Pseudomonadati</taxon>
        <taxon>Pseudomonadota</taxon>
        <taxon>Alphaproteobacteria</taxon>
        <taxon>Sphingomonadales</taxon>
        <taxon>Sphingomonadaceae</taxon>
        <taxon>Sphingobium</taxon>
    </lineage>
</organism>
<feature type="transmembrane region" description="Helical" evidence="1">
    <location>
        <begin position="16"/>
        <end position="36"/>
    </location>
</feature>
<feature type="domain" description="EAL" evidence="3">
    <location>
        <begin position="763"/>
        <end position="1019"/>
    </location>
</feature>